<evidence type="ECO:0000313" key="3">
    <source>
        <dbReference type="Proteomes" id="UP000180043"/>
    </source>
</evidence>
<dbReference type="Proteomes" id="UP000180043">
    <property type="component" value="Unassembled WGS sequence"/>
</dbReference>
<accession>A0A1S1LHA3</accession>
<proteinExistence type="predicted"/>
<evidence type="ECO:0000256" key="1">
    <source>
        <dbReference type="SAM" id="MobiDB-lite"/>
    </source>
</evidence>
<organism evidence="2 3">
    <name type="scientific">Mycobacteroides chelonae</name>
    <name type="common">Mycobacterium chelonae</name>
    <dbReference type="NCBI Taxonomy" id="1774"/>
    <lineage>
        <taxon>Bacteria</taxon>
        <taxon>Bacillati</taxon>
        <taxon>Actinomycetota</taxon>
        <taxon>Actinomycetes</taxon>
        <taxon>Mycobacteriales</taxon>
        <taxon>Mycobacteriaceae</taxon>
        <taxon>Mycobacteroides</taxon>
    </lineage>
</organism>
<dbReference type="RefSeq" id="WP_070947787.1">
    <property type="nucleotide sequence ID" value="NZ_MLIQ01000042.1"/>
</dbReference>
<name>A0A1S1LHA3_MYCCH</name>
<comment type="caution">
    <text evidence="2">The sequence shown here is derived from an EMBL/GenBank/DDBJ whole genome shotgun (WGS) entry which is preliminary data.</text>
</comment>
<dbReference type="EMBL" id="MLIQ01000042">
    <property type="protein sequence ID" value="OHU47169.1"/>
    <property type="molecule type" value="Genomic_DNA"/>
</dbReference>
<feature type="region of interest" description="Disordered" evidence="1">
    <location>
        <begin position="1"/>
        <end position="20"/>
    </location>
</feature>
<gene>
    <name evidence="2" type="ORF">BKG82_26290</name>
</gene>
<reference evidence="2 3" key="1">
    <citation type="submission" date="2016-10" db="EMBL/GenBank/DDBJ databases">
        <title>Evaluation of Human, Veterinary and Environmental Mycobacterium chelonae Isolates by Core Genome Phylogenomic Analysis, Targeted Gene Comparison, and Anti-microbial Susceptibility Patterns: A Tale of Mistaken Identities.</title>
        <authorList>
            <person name="Fogelson S.B."/>
            <person name="Camus A.C."/>
            <person name="Lorenz W."/>
            <person name="Vasireddy R."/>
            <person name="Vasireddy S."/>
            <person name="Smith T."/>
            <person name="Brown-Elliott B.A."/>
            <person name="Wallace R.J.Jr."/>
            <person name="Hasan N.A."/>
            <person name="Reischl U."/>
            <person name="Sanchez S."/>
        </authorList>
    </citation>
    <scope>NUCLEOTIDE SEQUENCE [LARGE SCALE GENOMIC DNA]</scope>
    <source>
        <strain evidence="2 3">15515</strain>
    </source>
</reference>
<sequence length="130" mass="13804">MNGDSDHAPVNGISSSQHTDEMAIDERGTFQVAVTVFATTKGYDRRDAAMTLRMAVHAALAEAGSRVRPGLLRLEFDGDENRAVPDGVHVVAEVYGIVDAALALANGYLWCEPTGKAFNAPPTAYGEQGL</sequence>
<protein>
    <submittedName>
        <fullName evidence="2">Uncharacterized protein</fullName>
    </submittedName>
</protein>
<evidence type="ECO:0000313" key="2">
    <source>
        <dbReference type="EMBL" id="OHU47169.1"/>
    </source>
</evidence>
<dbReference type="AlphaFoldDB" id="A0A1S1LHA3"/>